<comment type="catalytic activity">
    <reaction evidence="5">
        <text>chorismate = prephenate</text>
        <dbReference type="Rhea" id="RHEA:13897"/>
        <dbReference type="ChEBI" id="CHEBI:29748"/>
        <dbReference type="ChEBI" id="CHEBI:29934"/>
        <dbReference type="EC" id="5.4.99.5"/>
    </reaction>
</comment>
<evidence type="ECO:0000256" key="1">
    <source>
        <dbReference type="ARBA" id="ARBA00004817"/>
    </source>
</evidence>
<dbReference type="EMBL" id="CP165628">
    <property type="protein sequence ID" value="XDU73265.1"/>
    <property type="molecule type" value="Genomic_DNA"/>
</dbReference>
<name>A0AB39VRZ8_9GAMM</name>
<dbReference type="PANTHER" id="PTHR38041">
    <property type="entry name" value="CHORISMATE MUTASE"/>
    <property type="match status" value="1"/>
</dbReference>
<dbReference type="NCBIfam" id="TIGR01806">
    <property type="entry name" value="CM_mono2"/>
    <property type="match status" value="1"/>
</dbReference>
<dbReference type="InterPro" id="IPR036263">
    <property type="entry name" value="Chorismate_II_sf"/>
</dbReference>
<feature type="domain" description="Chorismate mutase" evidence="6">
    <location>
        <begin position="28"/>
        <end position="120"/>
    </location>
</feature>
<dbReference type="PANTHER" id="PTHR38041:SF2">
    <property type="entry name" value="SECRETED CHORISMATE MUTASE"/>
    <property type="match status" value="1"/>
</dbReference>
<evidence type="ECO:0000256" key="3">
    <source>
        <dbReference type="ARBA" id="ARBA00022729"/>
    </source>
</evidence>
<evidence type="ECO:0000256" key="4">
    <source>
        <dbReference type="ARBA" id="ARBA00023235"/>
    </source>
</evidence>
<dbReference type="EC" id="5.4.99.5" evidence="2 5"/>
<dbReference type="GO" id="GO:0004106">
    <property type="term" value="F:chorismate mutase activity"/>
    <property type="evidence" value="ECO:0007669"/>
    <property type="project" value="UniProtKB-EC"/>
</dbReference>
<accession>A0AB39VRZ8</accession>
<dbReference type="GO" id="GO:0046417">
    <property type="term" value="P:chorismate metabolic process"/>
    <property type="evidence" value="ECO:0007669"/>
    <property type="project" value="InterPro"/>
</dbReference>
<comment type="function">
    <text evidence="5">Catalyzes the Claisen rearrangement of chorismate to prephenate.</text>
</comment>
<dbReference type="PROSITE" id="PS51168">
    <property type="entry name" value="CHORISMATE_MUT_2"/>
    <property type="match status" value="1"/>
</dbReference>
<dbReference type="PIRSF" id="PIRSF026640">
    <property type="entry name" value="Peripl_chor_mut"/>
    <property type="match status" value="1"/>
</dbReference>
<protein>
    <recommendedName>
        <fullName evidence="2 5">Chorismate mutase</fullName>
        <ecNumber evidence="2 5">5.4.99.5</ecNumber>
    </recommendedName>
</protein>
<dbReference type="AlphaFoldDB" id="A0AB39VRZ8"/>
<keyword evidence="4 5" id="KW-0413">Isomerase</keyword>
<keyword evidence="3" id="KW-0732">Signal</keyword>
<evidence type="ECO:0000256" key="5">
    <source>
        <dbReference type="PIRNR" id="PIRNR026640"/>
    </source>
</evidence>
<evidence type="ECO:0000259" key="6">
    <source>
        <dbReference type="PROSITE" id="PS51168"/>
    </source>
</evidence>
<dbReference type="InterPro" id="IPR036979">
    <property type="entry name" value="CM_dom_sf"/>
</dbReference>
<dbReference type="Pfam" id="PF01817">
    <property type="entry name" value="CM_2"/>
    <property type="match status" value="1"/>
</dbReference>
<reference evidence="7" key="1">
    <citation type="submission" date="2024-07" db="EMBL/GenBank/DDBJ databases">
        <authorList>
            <person name="Biller S.J."/>
        </authorList>
    </citation>
    <scope>NUCLEOTIDE SEQUENCE</scope>
    <source>
        <strain evidence="7">WC2420</strain>
    </source>
</reference>
<dbReference type="NCBIfam" id="NF005965">
    <property type="entry name" value="PRK08055.1"/>
    <property type="match status" value="1"/>
</dbReference>
<dbReference type="SMART" id="SM00830">
    <property type="entry name" value="CM_2"/>
    <property type="match status" value="1"/>
</dbReference>
<gene>
    <name evidence="7" type="ORF">AB3G37_03885</name>
</gene>
<evidence type="ECO:0000256" key="2">
    <source>
        <dbReference type="ARBA" id="ARBA00012404"/>
    </source>
</evidence>
<comment type="pathway">
    <text evidence="1 5">Metabolic intermediate biosynthesis; prephenate biosynthesis; prephenate from chorismate: step 1/1.</text>
</comment>
<dbReference type="InterPro" id="IPR051331">
    <property type="entry name" value="Chorismate_mutase-related"/>
</dbReference>
<dbReference type="SUPFAM" id="SSF48600">
    <property type="entry name" value="Chorismate mutase II"/>
    <property type="match status" value="1"/>
</dbReference>
<evidence type="ECO:0000313" key="7">
    <source>
        <dbReference type="EMBL" id="XDU73265.1"/>
    </source>
</evidence>
<proteinExistence type="predicted"/>
<dbReference type="InterPro" id="IPR008240">
    <property type="entry name" value="Chorismate_mutase_periplasmic"/>
</dbReference>
<dbReference type="GO" id="GO:0009697">
    <property type="term" value="P:salicylic acid biosynthetic process"/>
    <property type="evidence" value="ECO:0007669"/>
    <property type="project" value="TreeGrafter"/>
</dbReference>
<dbReference type="InterPro" id="IPR002701">
    <property type="entry name" value="CM_II_prokaryot"/>
</dbReference>
<dbReference type="RefSeq" id="WP_369789760.1">
    <property type="nucleotide sequence ID" value="NZ_CP165628.1"/>
</dbReference>
<dbReference type="Gene3D" id="1.20.59.10">
    <property type="entry name" value="Chorismate mutase"/>
    <property type="match status" value="1"/>
</dbReference>
<sequence length="202" mass="22440">MKPIYSLLNSRAINVLSALTRKNLAGLILAFTTLFAVTLHAQASENGSLPGLINERLSYMKDVASSKAEHHQPVEALEQEEKVLQATQKTAEGLGLDPQSIKPFIVAQMSAAKAIQYRYRADWLASPEDSWKPRPLEEIRKSIAALSDQILHRLADELKASGKISPDSQAEFIAEIQQKNLGKADKVQLFKTLEQVRLKDTH</sequence>
<organism evidence="7">
    <name type="scientific">Rouxiella sp. WC2420</name>
    <dbReference type="NCBI Taxonomy" id="3234145"/>
    <lineage>
        <taxon>Bacteria</taxon>
        <taxon>Pseudomonadati</taxon>
        <taxon>Pseudomonadota</taxon>
        <taxon>Gammaproteobacteria</taxon>
        <taxon>Enterobacterales</taxon>
        <taxon>Yersiniaceae</taxon>
        <taxon>Rouxiella</taxon>
    </lineage>
</organism>